<proteinExistence type="predicted"/>
<dbReference type="CDD" id="cd19097">
    <property type="entry name" value="AKR_unchar"/>
    <property type="match status" value="1"/>
</dbReference>
<dbReference type="EMBL" id="JBHLTR010000093">
    <property type="protein sequence ID" value="MFC0561925.1"/>
    <property type="molecule type" value="Genomic_DNA"/>
</dbReference>
<sequence>MKLTLGTAQFGLKYGISNNDGKTPFEEVYKIIKYAESVGINTIDTAPSYGESEEVIGNIIKNHNSFKVVTKIPPLNSPEIFYKDVNKLETSVHSSLRKLKCKNIYGVMIHNISDVFKKNGDRLYYKLLDLKNRGLINKIGFSVYDSDQIDLLCNSFTFDIIQIPINVLDQRLLKSGHLRKLKNLGIEIYARSIFLQGLLLMEIENLPKNCQTIQQTLLEYHHFLEGNGISQLDGALAFVKNIKEIDYIVIGVNNLKQLVEIKKSYDTKTKANDNYKKFSCGNLDIIDPRRW</sequence>
<comment type="caution">
    <text evidence="2">The sequence shown here is derived from an EMBL/GenBank/DDBJ whole genome shotgun (WGS) entry which is preliminary data.</text>
</comment>
<evidence type="ECO:0000313" key="3">
    <source>
        <dbReference type="Proteomes" id="UP001589833"/>
    </source>
</evidence>
<keyword evidence="3" id="KW-1185">Reference proteome</keyword>
<reference evidence="2 3" key="1">
    <citation type="submission" date="2024-09" db="EMBL/GenBank/DDBJ databases">
        <authorList>
            <person name="Sun Q."/>
            <person name="Mori K."/>
        </authorList>
    </citation>
    <scope>NUCLEOTIDE SEQUENCE [LARGE SCALE GENOMIC DNA]</scope>
    <source>
        <strain evidence="2 3">NCAIM B.02301</strain>
    </source>
</reference>
<accession>A0ABV6NMD0</accession>
<dbReference type="RefSeq" id="WP_273848225.1">
    <property type="nucleotide sequence ID" value="NZ_JAQQWT010000058.1"/>
</dbReference>
<dbReference type="InterPro" id="IPR053135">
    <property type="entry name" value="AKR2_Oxidoreductase"/>
</dbReference>
<organism evidence="2 3">
    <name type="scientific">Halalkalibacter alkalisediminis</name>
    <dbReference type="NCBI Taxonomy" id="935616"/>
    <lineage>
        <taxon>Bacteria</taxon>
        <taxon>Bacillati</taxon>
        <taxon>Bacillota</taxon>
        <taxon>Bacilli</taxon>
        <taxon>Bacillales</taxon>
        <taxon>Bacillaceae</taxon>
        <taxon>Halalkalibacter</taxon>
    </lineage>
</organism>
<protein>
    <submittedName>
        <fullName evidence="2">Aldo/keto reductase</fullName>
    </submittedName>
</protein>
<dbReference type="InterPro" id="IPR036812">
    <property type="entry name" value="NAD(P)_OxRdtase_dom_sf"/>
</dbReference>
<gene>
    <name evidence="2" type="ORF">ACFFH4_23885</name>
</gene>
<dbReference type="Pfam" id="PF00248">
    <property type="entry name" value="Aldo_ket_red"/>
    <property type="match status" value="1"/>
</dbReference>
<dbReference type="Gene3D" id="3.20.20.100">
    <property type="entry name" value="NADP-dependent oxidoreductase domain"/>
    <property type="match status" value="1"/>
</dbReference>
<dbReference type="SUPFAM" id="SSF51430">
    <property type="entry name" value="NAD(P)-linked oxidoreductase"/>
    <property type="match status" value="1"/>
</dbReference>
<dbReference type="Proteomes" id="UP001589833">
    <property type="component" value="Unassembled WGS sequence"/>
</dbReference>
<dbReference type="PANTHER" id="PTHR43312:SF1">
    <property type="entry name" value="NADP-DEPENDENT OXIDOREDUCTASE DOMAIN-CONTAINING PROTEIN"/>
    <property type="match status" value="1"/>
</dbReference>
<feature type="domain" description="NADP-dependent oxidoreductase" evidence="1">
    <location>
        <begin position="2"/>
        <end position="270"/>
    </location>
</feature>
<name>A0ABV6NMD0_9BACI</name>
<evidence type="ECO:0000259" key="1">
    <source>
        <dbReference type="Pfam" id="PF00248"/>
    </source>
</evidence>
<dbReference type="InterPro" id="IPR023210">
    <property type="entry name" value="NADP_OxRdtase_dom"/>
</dbReference>
<dbReference type="PANTHER" id="PTHR43312">
    <property type="entry name" value="D-THREO-ALDOSE 1-DEHYDROGENASE"/>
    <property type="match status" value="1"/>
</dbReference>
<evidence type="ECO:0000313" key="2">
    <source>
        <dbReference type="EMBL" id="MFC0561925.1"/>
    </source>
</evidence>